<evidence type="ECO:0000256" key="6">
    <source>
        <dbReference type="PROSITE-ProRule" id="PRU01016"/>
    </source>
</evidence>
<dbReference type="InterPro" id="IPR001525">
    <property type="entry name" value="C5_MeTfrase"/>
</dbReference>
<feature type="active site" evidence="6">
    <location>
        <position position="101"/>
    </location>
</feature>
<comment type="caution">
    <text evidence="8">The sequence shown here is derived from an EMBL/GenBank/DDBJ whole genome shotgun (WGS) entry which is preliminary data.</text>
</comment>
<dbReference type="GO" id="GO:0032259">
    <property type="term" value="P:methylation"/>
    <property type="evidence" value="ECO:0007669"/>
    <property type="project" value="UniProtKB-KW"/>
</dbReference>
<reference evidence="9" key="1">
    <citation type="journal article" date="2019" name="Int. J. Syst. Evol. Microbiol.">
        <title>The Global Catalogue of Microorganisms (GCM) 10K type strain sequencing project: providing services to taxonomists for standard genome sequencing and annotation.</title>
        <authorList>
            <consortium name="The Broad Institute Genomics Platform"/>
            <consortium name="The Broad Institute Genome Sequencing Center for Infectious Disease"/>
            <person name="Wu L."/>
            <person name="Ma J."/>
        </authorList>
    </citation>
    <scope>NUCLEOTIDE SEQUENCE [LARGE SCALE GENOMIC DNA]</scope>
    <source>
        <strain evidence="9">KACC 11904</strain>
    </source>
</reference>
<dbReference type="InterPro" id="IPR029063">
    <property type="entry name" value="SAM-dependent_MTases_sf"/>
</dbReference>
<evidence type="ECO:0000256" key="7">
    <source>
        <dbReference type="RuleBase" id="RU000416"/>
    </source>
</evidence>
<dbReference type="PANTHER" id="PTHR10629">
    <property type="entry name" value="CYTOSINE-SPECIFIC METHYLTRANSFERASE"/>
    <property type="match status" value="1"/>
</dbReference>
<evidence type="ECO:0000256" key="3">
    <source>
        <dbReference type="ARBA" id="ARBA00022679"/>
    </source>
</evidence>
<sequence length="388" mass="44517">MFKAPTLFTFFAGAGFLDLGFETSGYNVAFVNEYHKPFMDTYRHARKGMKDVFNLHEPEFGYHVQDVSDFIQEPENTILSHRIEECRKRGELIGFIGGPPCPDFSVGGKNRGFEGDNGKLTATYVELICQQQPDFFIFENVKGLWRTQKHRSFFDQMIQKLKENGYMTTAKLINAIEFGAPQVRERIILFGIRGKSASELGIELQKGQTLDDIFPWEKHIKYKAEDIAKMPFPTMDPFAEKSLLPMPEGLPEELTVEYWFRKNDVKNHPNTQQYFKPRAGLAKFEVIPEGDDSKKSYKRLHRWRYSPTAAYGNNEVHLHPYEARRISVAEALAIQSLPKEYTLPDDITLSNAFKTVGNGVPYLAAKGIAQTVLDFIWVGERVYEVNSR</sequence>
<dbReference type="Gene3D" id="3.90.120.10">
    <property type="entry name" value="DNA Methylase, subunit A, domain 2"/>
    <property type="match status" value="1"/>
</dbReference>
<dbReference type="Proteomes" id="UP001596044">
    <property type="component" value="Unassembled WGS sequence"/>
</dbReference>
<dbReference type="GO" id="GO:0008168">
    <property type="term" value="F:methyltransferase activity"/>
    <property type="evidence" value="ECO:0007669"/>
    <property type="project" value="UniProtKB-KW"/>
</dbReference>
<keyword evidence="2 6" id="KW-0489">Methyltransferase</keyword>
<proteinExistence type="inferred from homology"/>
<dbReference type="Gene3D" id="3.40.50.150">
    <property type="entry name" value="Vaccinia Virus protein VP39"/>
    <property type="match status" value="1"/>
</dbReference>
<evidence type="ECO:0000313" key="8">
    <source>
        <dbReference type="EMBL" id="MFC5452187.1"/>
    </source>
</evidence>
<organism evidence="8 9">
    <name type="scientific">Paenibacillus aestuarii</name>
    <dbReference type="NCBI Taxonomy" id="516965"/>
    <lineage>
        <taxon>Bacteria</taxon>
        <taxon>Bacillati</taxon>
        <taxon>Bacillota</taxon>
        <taxon>Bacilli</taxon>
        <taxon>Bacillales</taxon>
        <taxon>Paenibacillaceae</taxon>
        <taxon>Paenibacillus</taxon>
    </lineage>
</organism>
<keyword evidence="9" id="KW-1185">Reference proteome</keyword>
<dbReference type="EC" id="2.1.1.37" evidence="1"/>
<evidence type="ECO:0000256" key="2">
    <source>
        <dbReference type="ARBA" id="ARBA00022603"/>
    </source>
</evidence>
<name>A0ABW0KGK0_9BACL</name>
<evidence type="ECO:0000313" key="9">
    <source>
        <dbReference type="Proteomes" id="UP001596044"/>
    </source>
</evidence>
<dbReference type="PROSITE" id="PS51679">
    <property type="entry name" value="SAM_MT_C5"/>
    <property type="match status" value="1"/>
</dbReference>
<dbReference type="RefSeq" id="WP_270877695.1">
    <property type="nucleotide sequence ID" value="NZ_JAQFVF010000005.1"/>
</dbReference>
<accession>A0ABW0KGK0</accession>
<evidence type="ECO:0000256" key="4">
    <source>
        <dbReference type="ARBA" id="ARBA00022691"/>
    </source>
</evidence>
<dbReference type="SUPFAM" id="SSF53335">
    <property type="entry name" value="S-adenosyl-L-methionine-dependent methyltransferases"/>
    <property type="match status" value="1"/>
</dbReference>
<evidence type="ECO:0000256" key="1">
    <source>
        <dbReference type="ARBA" id="ARBA00011975"/>
    </source>
</evidence>
<dbReference type="PRINTS" id="PR00105">
    <property type="entry name" value="C5METTRFRASE"/>
</dbReference>
<gene>
    <name evidence="8" type="ORF">ACFPOG_28670</name>
</gene>
<comment type="similarity">
    <text evidence="6 7">Belongs to the class I-like SAM-binding methyltransferase superfamily. C5-methyltransferase family.</text>
</comment>
<dbReference type="EMBL" id="JBHSMJ010000042">
    <property type="protein sequence ID" value="MFC5452187.1"/>
    <property type="molecule type" value="Genomic_DNA"/>
</dbReference>
<dbReference type="InterPro" id="IPR050390">
    <property type="entry name" value="C5-Methyltransferase"/>
</dbReference>
<evidence type="ECO:0000256" key="5">
    <source>
        <dbReference type="ARBA" id="ARBA00022747"/>
    </source>
</evidence>
<keyword evidence="3 6" id="KW-0808">Transferase</keyword>
<protein>
    <recommendedName>
        <fullName evidence="1">DNA (cytosine-5-)-methyltransferase</fullName>
        <ecNumber evidence="1">2.1.1.37</ecNumber>
    </recommendedName>
</protein>
<dbReference type="NCBIfam" id="TIGR00675">
    <property type="entry name" value="dcm"/>
    <property type="match status" value="1"/>
</dbReference>
<dbReference type="Pfam" id="PF00145">
    <property type="entry name" value="DNA_methylase"/>
    <property type="match status" value="1"/>
</dbReference>
<dbReference type="PANTHER" id="PTHR10629:SF52">
    <property type="entry name" value="DNA (CYTOSINE-5)-METHYLTRANSFERASE 1"/>
    <property type="match status" value="1"/>
</dbReference>
<keyword evidence="5" id="KW-0680">Restriction system</keyword>
<keyword evidence="4 6" id="KW-0949">S-adenosyl-L-methionine</keyword>